<name>S9QY80_9RHOB</name>
<keyword evidence="3" id="KW-0520">NAD</keyword>
<evidence type="ECO:0000256" key="1">
    <source>
        <dbReference type="ARBA" id="ARBA00005854"/>
    </source>
</evidence>
<dbReference type="PANTHER" id="PTHR43761:SF1">
    <property type="entry name" value="D-ISOMER SPECIFIC 2-HYDROXYACID DEHYDROGENASE CATALYTIC DOMAIN-CONTAINING PROTEIN-RELATED"/>
    <property type="match status" value="1"/>
</dbReference>
<dbReference type="PANTHER" id="PTHR43761">
    <property type="entry name" value="D-ISOMER SPECIFIC 2-HYDROXYACID DEHYDROGENASE FAMILY PROTEIN (AFU_ORTHOLOGUE AFUA_1G13630)"/>
    <property type="match status" value="1"/>
</dbReference>
<dbReference type="OrthoDB" id="9793626at2"/>
<dbReference type="CDD" id="cd05233">
    <property type="entry name" value="SDR_c"/>
    <property type="match status" value="1"/>
</dbReference>
<dbReference type="RefSeq" id="WP_021098028.1">
    <property type="nucleotide sequence ID" value="NZ_KE557321.1"/>
</dbReference>
<dbReference type="EMBL" id="AOLV01000020">
    <property type="protein sequence ID" value="EPX84583.1"/>
    <property type="molecule type" value="Genomic_DNA"/>
</dbReference>
<dbReference type="AlphaFoldDB" id="S9QY80"/>
<dbReference type="GO" id="GO:0003714">
    <property type="term" value="F:transcription corepressor activity"/>
    <property type="evidence" value="ECO:0007669"/>
    <property type="project" value="InterPro"/>
</dbReference>
<dbReference type="GO" id="GO:0016616">
    <property type="term" value="F:oxidoreductase activity, acting on the CH-OH group of donors, NAD or NADP as acceptor"/>
    <property type="evidence" value="ECO:0007669"/>
    <property type="project" value="InterPro"/>
</dbReference>
<dbReference type="InterPro" id="IPR006140">
    <property type="entry name" value="D-isomer_DH_NAD-bd"/>
</dbReference>
<dbReference type="InterPro" id="IPR050418">
    <property type="entry name" value="D-iso_2-hydroxyacid_DH_PdxB"/>
</dbReference>
<accession>S9QY80</accession>
<dbReference type="SUPFAM" id="SSF51735">
    <property type="entry name" value="NAD(P)-binding Rossmann-fold domains"/>
    <property type="match status" value="2"/>
</dbReference>
<feature type="domain" description="D-isomer specific 2-hydroxyacid dehydrogenase NAD-binding" evidence="5">
    <location>
        <begin position="355"/>
        <end position="528"/>
    </location>
</feature>
<dbReference type="InterPro" id="IPR029753">
    <property type="entry name" value="D-isomer_DH_CS"/>
</dbReference>
<dbReference type="InterPro" id="IPR043322">
    <property type="entry name" value="CtBP"/>
</dbReference>
<feature type="region of interest" description="Disordered" evidence="4">
    <location>
        <begin position="226"/>
        <end position="245"/>
    </location>
</feature>
<comment type="caution">
    <text evidence="6">The sequence shown here is derived from an EMBL/GenBank/DDBJ whole genome shotgun (WGS) entry which is preliminary data.</text>
</comment>
<gene>
    <name evidence="6" type="ORF">ruthe_01941</name>
</gene>
<protein>
    <submittedName>
        <fullName evidence="6">Lactate dehydrogenase</fullName>
    </submittedName>
</protein>
<comment type="similarity">
    <text evidence="1">Belongs to the D-isomer specific 2-hydroxyacid dehydrogenase family.</text>
</comment>
<dbReference type="PRINTS" id="PR00080">
    <property type="entry name" value="SDRFAMILY"/>
</dbReference>
<dbReference type="Proteomes" id="UP000015346">
    <property type="component" value="Unassembled WGS sequence"/>
</dbReference>
<keyword evidence="2" id="KW-0560">Oxidoreductase</keyword>
<dbReference type="PROSITE" id="PS00061">
    <property type="entry name" value="ADH_SHORT"/>
    <property type="match status" value="1"/>
</dbReference>
<dbReference type="InterPro" id="IPR036291">
    <property type="entry name" value="NAD(P)-bd_dom_sf"/>
</dbReference>
<evidence type="ECO:0000313" key="6">
    <source>
        <dbReference type="EMBL" id="EPX84583.1"/>
    </source>
</evidence>
<proteinExistence type="inferred from homology"/>
<keyword evidence="7" id="KW-1185">Reference proteome</keyword>
<organism evidence="6 7">
    <name type="scientific">Rubellimicrobium thermophilum DSM 16684</name>
    <dbReference type="NCBI Taxonomy" id="1123069"/>
    <lineage>
        <taxon>Bacteria</taxon>
        <taxon>Pseudomonadati</taxon>
        <taxon>Pseudomonadota</taxon>
        <taxon>Alphaproteobacteria</taxon>
        <taxon>Rhodobacterales</taxon>
        <taxon>Roseobacteraceae</taxon>
        <taxon>Rubellimicrobium</taxon>
    </lineage>
</organism>
<dbReference type="Pfam" id="PF00106">
    <property type="entry name" value="adh_short"/>
    <property type="match status" value="1"/>
</dbReference>
<dbReference type="PROSITE" id="PS00670">
    <property type="entry name" value="D_2_HYDROXYACID_DH_2"/>
    <property type="match status" value="1"/>
</dbReference>
<dbReference type="Pfam" id="PF02826">
    <property type="entry name" value="2-Hacid_dh_C"/>
    <property type="match status" value="1"/>
</dbReference>
<dbReference type="PATRIC" id="fig|1123069.3.peg.1910"/>
<dbReference type="InterPro" id="IPR002347">
    <property type="entry name" value="SDR_fam"/>
</dbReference>
<dbReference type="STRING" id="1123069.ruthe_01941"/>
<evidence type="ECO:0000256" key="2">
    <source>
        <dbReference type="ARBA" id="ARBA00023002"/>
    </source>
</evidence>
<reference evidence="6 7" key="1">
    <citation type="journal article" date="2013" name="Stand. Genomic Sci.">
        <title>Genome sequence of the reddish-pigmented Rubellimicrobium thermophilum type strain (DSM 16684(T)), a member of the Roseobacter clade.</title>
        <authorList>
            <person name="Fiebig A."/>
            <person name="Riedel T."/>
            <person name="Gronow S."/>
            <person name="Petersen J."/>
            <person name="Klenk H.P."/>
            <person name="Goker M."/>
        </authorList>
    </citation>
    <scope>NUCLEOTIDE SEQUENCE [LARGE SCALE GENOMIC DNA]</scope>
    <source>
        <strain evidence="6 7">DSM 16684</strain>
    </source>
</reference>
<dbReference type="PRINTS" id="PR00081">
    <property type="entry name" value="GDHRDH"/>
</dbReference>
<dbReference type="HOGENOM" id="CLU_482228_0_0_5"/>
<evidence type="ECO:0000259" key="5">
    <source>
        <dbReference type="Pfam" id="PF02826"/>
    </source>
</evidence>
<dbReference type="Gene3D" id="3.40.50.720">
    <property type="entry name" value="NAD(P)-binding Rossmann-like Domain"/>
    <property type="match status" value="3"/>
</dbReference>
<evidence type="ECO:0000256" key="4">
    <source>
        <dbReference type="SAM" id="MobiDB-lite"/>
    </source>
</evidence>
<dbReference type="CDD" id="cd05299">
    <property type="entry name" value="CtBP_dh"/>
    <property type="match status" value="1"/>
</dbReference>
<sequence length="565" mass="59111">MTPIDLTGRTAFVTGGNRGIGLAAVRALREAGAAVTFTARSAEAAQDGERLGAQAAILDVTDRAALARALAPGFDILVNNAGVIGPIGHLADVAIEDWAANIATNLIAATHAIQLALPGMLARGGGTVVNLSSGAARNPMEGWSAYCAGKAGLAMVTRMVALEYGPRGIRVFGFAPGVVDTGMQGTIRASGINPVSRLPRESLSPPEEPGRAIAFLCTPAADPFMGRRMRHPRPGLPRGGRAGDPRMTDVVVTDATFPTVEAEERAARDRGASFRRAACRTAEEVAEALRGARVAVVQFAPLTRAAVEGLAPGARVIRYGVGYDNLDLAAIRDRGLTAAYVPDYCAEEVADHTAAMILALLRKLPMLDASVRRGEWAAVAVARPLKPFAETTVGFLGFGRIARGVRARLAPFGFRFLAHDPFQEGRHEDIRFVDRDTLLAESDALSLHAPSTEATRGLIGAEALARMRPHAVIVNTARGDLVAEDALAAALREGRIGGAALDVFAAEPLPADSPLRGAPNLLLSPHAAWYSEAAVARLQGLGGRMRSGRALDGLPPRCPIPGTAP</sequence>
<dbReference type="GO" id="GO:0051287">
    <property type="term" value="F:NAD binding"/>
    <property type="evidence" value="ECO:0007669"/>
    <property type="project" value="InterPro"/>
</dbReference>
<dbReference type="InterPro" id="IPR020904">
    <property type="entry name" value="Sc_DH/Rdtase_CS"/>
</dbReference>
<evidence type="ECO:0000256" key="3">
    <source>
        <dbReference type="ARBA" id="ARBA00023027"/>
    </source>
</evidence>
<evidence type="ECO:0000313" key="7">
    <source>
        <dbReference type="Proteomes" id="UP000015346"/>
    </source>
</evidence>
<dbReference type="SUPFAM" id="SSF52283">
    <property type="entry name" value="Formate/glycerate dehydrogenase catalytic domain-like"/>
    <property type="match status" value="1"/>
</dbReference>